<name>A0AAV2K1K5_KNICA</name>
<sequence length="116" mass="12620">MPEKLLERRLRVAVAHLQDPLLAGTTDKPTAVTQQARKTKLWSDMLNDDDTDMPPLFEDLLEVDPGDEGADGNDAASDFLEAVEMDYVEEDSTFPAAQSLPSSASETATPVDSNLI</sequence>
<protein>
    <submittedName>
        <fullName evidence="2">Uncharacterized protein</fullName>
    </submittedName>
</protein>
<evidence type="ECO:0000313" key="3">
    <source>
        <dbReference type="Proteomes" id="UP001497482"/>
    </source>
</evidence>
<feature type="region of interest" description="Disordered" evidence="1">
    <location>
        <begin position="91"/>
        <end position="116"/>
    </location>
</feature>
<evidence type="ECO:0000256" key="1">
    <source>
        <dbReference type="SAM" id="MobiDB-lite"/>
    </source>
</evidence>
<dbReference type="EMBL" id="OZ035838">
    <property type="protein sequence ID" value="CAL1583783.1"/>
    <property type="molecule type" value="Genomic_DNA"/>
</dbReference>
<dbReference type="Proteomes" id="UP001497482">
    <property type="component" value="Chromosome 16"/>
</dbReference>
<keyword evidence="3" id="KW-1185">Reference proteome</keyword>
<accession>A0AAV2K1K5</accession>
<organism evidence="2 3">
    <name type="scientific">Knipowitschia caucasica</name>
    <name type="common">Caucasian dwarf goby</name>
    <name type="synonym">Pomatoschistus caucasicus</name>
    <dbReference type="NCBI Taxonomy" id="637954"/>
    <lineage>
        <taxon>Eukaryota</taxon>
        <taxon>Metazoa</taxon>
        <taxon>Chordata</taxon>
        <taxon>Craniata</taxon>
        <taxon>Vertebrata</taxon>
        <taxon>Euteleostomi</taxon>
        <taxon>Actinopterygii</taxon>
        <taxon>Neopterygii</taxon>
        <taxon>Teleostei</taxon>
        <taxon>Neoteleostei</taxon>
        <taxon>Acanthomorphata</taxon>
        <taxon>Gobiaria</taxon>
        <taxon>Gobiiformes</taxon>
        <taxon>Gobioidei</taxon>
        <taxon>Gobiidae</taxon>
        <taxon>Gobiinae</taxon>
        <taxon>Knipowitschia</taxon>
    </lineage>
</organism>
<proteinExistence type="predicted"/>
<dbReference type="AlphaFoldDB" id="A0AAV2K1K5"/>
<gene>
    <name evidence="2" type="ORF">KC01_LOCUS14214</name>
</gene>
<feature type="compositionally biased region" description="Polar residues" evidence="1">
    <location>
        <begin position="95"/>
        <end position="116"/>
    </location>
</feature>
<reference evidence="2 3" key="1">
    <citation type="submission" date="2024-04" db="EMBL/GenBank/DDBJ databases">
        <authorList>
            <person name="Waldvogel A.-M."/>
            <person name="Schoenle A."/>
        </authorList>
    </citation>
    <scope>NUCLEOTIDE SEQUENCE [LARGE SCALE GENOMIC DNA]</scope>
</reference>
<evidence type="ECO:0000313" key="2">
    <source>
        <dbReference type="EMBL" id="CAL1583783.1"/>
    </source>
</evidence>